<gene>
    <name evidence="10" type="ORF">PMAYCL1PPCAC_06581</name>
</gene>
<feature type="compositionally biased region" description="Acidic residues" evidence="8">
    <location>
        <begin position="650"/>
        <end position="668"/>
    </location>
</feature>
<keyword evidence="2" id="KW-0479">Metal-binding</keyword>
<feature type="non-terminal residue" evidence="10">
    <location>
        <position position="1"/>
    </location>
</feature>
<keyword evidence="11" id="KW-1185">Reference proteome</keyword>
<feature type="compositionally biased region" description="Polar residues" evidence="8">
    <location>
        <begin position="28"/>
        <end position="40"/>
    </location>
</feature>
<keyword evidence="6" id="KW-0539">Nucleus</keyword>
<evidence type="ECO:0000313" key="10">
    <source>
        <dbReference type="EMBL" id="GMR36386.1"/>
    </source>
</evidence>
<protein>
    <recommendedName>
        <fullName evidence="9">C2H2-type domain-containing protein</fullName>
    </recommendedName>
</protein>
<reference evidence="11" key="1">
    <citation type="submission" date="2022-10" db="EMBL/GenBank/DDBJ databases">
        <title>Genome assembly of Pristionchus species.</title>
        <authorList>
            <person name="Yoshida K."/>
            <person name="Sommer R.J."/>
        </authorList>
    </citation>
    <scope>NUCLEOTIDE SEQUENCE [LARGE SCALE GENOMIC DNA]</scope>
    <source>
        <strain evidence="11">RS5460</strain>
    </source>
</reference>
<comment type="subcellular location">
    <subcellularLocation>
        <location evidence="1">Nucleus</location>
    </subcellularLocation>
</comment>
<dbReference type="Proteomes" id="UP001328107">
    <property type="component" value="Unassembled WGS sequence"/>
</dbReference>
<evidence type="ECO:0000259" key="9">
    <source>
        <dbReference type="PROSITE" id="PS50157"/>
    </source>
</evidence>
<dbReference type="PROSITE" id="PS00028">
    <property type="entry name" value="ZINC_FINGER_C2H2_1"/>
    <property type="match status" value="2"/>
</dbReference>
<dbReference type="SMART" id="SM00355">
    <property type="entry name" value="ZnF_C2H2"/>
    <property type="match status" value="6"/>
</dbReference>
<dbReference type="Gene3D" id="3.30.160.60">
    <property type="entry name" value="Classic Zinc Finger"/>
    <property type="match status" value="1"/>
</dbReference>
<dbReference type="GO" id="GO:0000981">
    <property type="term" value="F:DNA-binding transcription factor activity, RNA polymerase II-specific"/>
    <property type="evidence" value="ECO:0007669"/>
    <property type="project" value="TreeGrafter"/>
</dbReference>
<keyword evidence="5" id="KW-0862">Zinc</keyword>
<comment type="caution">
    <text evidence="10">The sequence shown here is derived from an EMBL/GenBank/DDBJ whole genome shotgun (WGS) entry which is preliminary data.</text>
</comment>
<accession>A0AAN4ZC66</accession>
<proteinExistence type="predicted"/>
<organism evidence="10 11">
    <name type="scientific">Pristionchus mayeri</name>
    <dbReference type="NCBI Taxonomy" id="1317129"/>
    <lineage>
        <taxon>Eukaryota</taxon>
        <taxon>Metazoa</taxon>
        <taxon>Ecdysozoa</taxon>
        <taxon>Nematoda</taxon>
        <taxon>Chromadorea</taxon>
        <taxon>Rhabditida</taxon>
        <taxon>Rhabditina</taxon>
        <taxon>Diplogasteromorpha</taxon>
        <taxon>Diplogasteroidea</taxon>
        <taxon>Neodiplogasteridae</taxon>
        <taxon>Pristionchus</taxon>
    </lineage>
</organism>
<feature type="domain" description="C2H2-type" evidence="9">
    <location>
        <begin position="406"/>
        <end position="430"/>
    </location>
</feature>
<evidence type="ECO:0000313" key="11">
    <source>
        <dbReference type="Proteomes" id="UP001328107"/>
    </source>
</evidence>
<dbReference type="GO" id="GO:0008270">
    <property type="term" value="F:zinc ion binding"/>
    <property type="evidence" value="ECO:0007669"/>
    <property type="project" value="UniProtKB-KW"/>
</dbReference>
<dbReference type="InterPro" id="IPR013087">
    <property type="entry name" value="Znf_C2H2_type"/>
</dbReference>
<sequence length="681" mass="76936">QFRRSSRIMQRAPRIMRKRATPYDRTGQFEQAPSTSTSANVDDDINEVLGSSGVYIQDGVMMRIQDAMTSEERKILSEETAYSNAERVHAAAKLRRSITVDDSCAFGDNPLPYMENRLPGIADEVESYPCRLCDRDQVFLTGFGLEKHTRSMHPDHLTEVIRQIRIIGEEWKRRNVERSKIKERVQAVRYRHDSLAMAATRELRMGSFRNLRRWNADGSFNYVIPSNQLDIDIHGNTTGMIGAGGPFQTCDMCNVQINMSHPTAHDAHMRAHKRNEEMRNALLQEYGEEFVERVTCHECQLVFTDTKKLMSHTEAMHVRRRKFVCKWCGAVTNSVTELNEHKSDVHAMPPNGGQRQIGMTSGRKDAHSEGKSGVEKSKNNGQEKNGIRASAPSMIGDESHFSVTSTSCPDCSLPFNRPSLLLKHMLRVHSKCAFNASIETKGLPSFSVQVDRGRVIWSCCGRDFSDRVSFSHHRQSHSINAVSEEELIPMNSSRNSFGQRVNSSREEVVVSSEEMKGELIHSSLQYPLDQSAIIGPDGTIEIMVPPGARHYDTQYILVVEPDRNGVDRKKIVAIDPRTHPDEMMRQGGITVGGVVVDSRGLESREGEETIDGHNYDEENGEYVMSSEQFEEFQMQYGDMSNLNIVYIEDEEGNRIEENEENGGEEEDTSGLQHDILEPSEA</sequence>
<dbReference type="AlphaFoldDB" id="A0AAN4ZC66"/>
<dbReference type="PANTHER" id="PTHR24394">
    <property type="entry name" value="ZINC FINGER PROTEIN"/>
    <property type="match status" value="1"/>
</dbReference>
<evidence type="ECO:0000256" key="5">
    <source>
        <dbReference type="ARBA" id="ARBA00022833"/>
    </source>
</evidence>
<feature type="compositionally biased region" description="Basic and acidic residues" evidence="8">
    <location>
        <begin position="362"/>
        <end position="378"/>
    </location>
</feature>
<feature type="region of interest" description="Disordered" evidence="8">
    <location>
        <begin position="650"/>
        <end position="681"/>
    </location>
</feature>
<evidence type="ECO:0000256" key="1">
    <source>
        <dbReference type="ARBA" id="ARBA00004123"/>
    </source>
</evidence>
<dbReference type="GO" id="GO:0005634">
    <property type="term" value="C:nucleus"/>
    <property type="evidence" value="ECO:0007669"/>
    <property type="project" value="UniProtKB-SubCell"/>
</dbReference>
<keyword evidence="4 7" id="KW-0863">Zinc-finger</keyword>
<evidence type="ECO:0000256" key="3">
    <source>
        <dbReference type="ARBA" id="ARBA00022737"/>
    </source>
</evidence>
<evidence type="ECO:0000256" key="2">
    <source>
        <dbReference type="ARBA" id="ARBA00022723"/>
    </source>
</evidence>
<evidence type="ECO:0000256" key="4">
    <source>
        <dbReference type="ARBA" id="ARBA00022771"/>
    </source>
</evidence>
<evidence type="ECO:0000256" key="7">
    <source>
        <dbReference type="PROSITE-ProRule" id="PRU00042"/>
    </source>
</evidence>
<dbReference type="PANTHER" id="PTHR24394:SF44">
    <property type="entry name" value="ZINC FINGER PROTEIN 271-LIKE"/>
    <property type="match status" value="1"/>
</dbReference>
<keyword evidence="3" id="KW-0677">Repeat</keyword>
<dbReference type="EMBL" id="BTRK01000002">
    <property type="protein sequence ID" value="GMR36386.1"/>
    <property type="molecule type" value="Genomic_DNA"/>
</dbReference>
<feature type="region of interest" description="Disordered" evidence="8">
    <location>
        <begin position="19"/>
        <end position="40"/>
    </location>
</feature>
<evidence type="ECO:0000256" key="6">
    <source>
        <dbReference type="ARBA" id="ARBA00023242"/>
    </source>
</evidence>
<name>A0AAN4ZC66_9BILA</name>
<dbReference type="SUPFAM" id="SSF57667">
    <property type="entry name" value="beta-beta-alpha zinc fingers"/>
    <property type="match status" value="1"/>
</dbReference>
<feature type="domain" description="C2H2-type" evidence="9">
    <location>
        <begin position="294"/>
        <end position="322"/>
    </location>
</feature>
<evidence type="ECO:0000256" key="8">
    <source>
        <dbReference type="SAM" id="MobiDB-lite"/>
    </source>
</evidence>
<feature type="region of interest" description="Disordered" evidence="8">
    <location>
        <begin position="343"/>
        <end position="393"/>
    </location>
</feature>
<dbReference type="InterPro" id="IPR036236">
    <property type="entry name" value="Znf_C2H2_sf"/>
</dbReference>
<dbReference type="PROSITE" id="PS50157">
    <property type="entry name" value="ZINC_FINGER_C2H2_2"/>
    <property type="match status" value="2"/>
</dbReference>